<sequence length="117" mass="12454">MFLSLLATTASGNTIPEVTIAESLIYALVGFAITFLGVAILILLVWACGKIINSVTGKIDSKKKLSENSPAVSGSADSAEDDEVTETVRVAIIAAIAAYYDGEQNTCEFKVKRIKRI</sequence>
<evidence type="ECO:0000256" key="7">
    <source>
        <dbReference type="SAM" id="Phobius"/>
    </source>
</evidence>
<evidence type="ECO:0000256" key="5">
    <source>
        <dbReference type="ARBA" id="ARBA00023136"/>
    </source>
</evidence>
<evidence type="ECO:0000256" key="3">
    <source>
        <dbReference type="ARBA" id="ARBA00022692"/>
    </source>
</evidence>
<evidence type="ECO:0000256" key="1">
    <source>
        <dbReference type="ARBA" id="ARBA00004236"/>
    </source>
</evidence>
<evidence type="ECO:0000256" key="6">
    <source>
        <dbReference type="SAM" id="MobiDB-lite"/>
    </source>
</evidence>
<dbReference type="GO" id="GO:0015081">
    <property type="term" value="F:sodium ion transmembrane transporter activity"/>
    <property type="evidence" value="ECO:0007669"/>
    <property type="project" value="InterPro"/>
</dbReference>
<evidence type="ECO:0000313" key="8">
    <source>
        <dbReference type="EMBL" id="HIY96601.1"/>
    </source>
</evidence>
<dbReference type="AlphaFoldDB" id="A0A9D2CSF1"/>
<reference evidence="8" key="1">
    <citation type="journal article" date="2021" name="PeerJ">
        <title>Extensive microbial diversity within the chicken gut microbiome revealed by metagenomics and culture.</title>
        <authorList>
            <person name="Gilroy R."/>
            <person name="Ravi A."/>
            <person name="Getino M."/>
            <person name="Pursley I."/>
            <person name="Horton D.L."/>
            <person name="Alikhan N.F."/>
            <person name="Baker D."/>
            <person name="Gharbi K."/>
            <person name="Hall N."/>
            <person name="Watson M."/>
            <person name="Adriaenssens E.M."/>
            <person name="Foster-Nyarko E."/>
            <person name="Jarju S."/>
            <person name="Secka A."/>
            <person name="Antonio M."/>
            <person name="Oren A."/>
            <person name="Chaudhuri R.R."/>
            <person name="La Ragione R."/>
            <person name="Hildebrand F."/>
            <person name="Pallen M.J."/>
        </authorList>
    </citation>
    <scope>NUCLEOTIDE SEQUENCE</scope>
    <source>
        <strain evidence="8">1345</strain>
    </source>
</reference>
<keyword evidence="2" id="KW-1003">Cell membrane</keyword>
<keyword evidence="5 7" id="KW-0472">Membrane</keyword>
<keyword evidence="4 7" id="KW-1133">Transmembrane helix</keyword>
<feature type="transmembrane region" description="Helical" evidence="7">
    <location>
        <begin position="24"/>
        <end position="48"/>
    </location>
</feature>
<feature type="region of interest" description="Disordered" evidence="6">
    <location>
        <begin position="61"/>
        <end position="84"/>
    </location>
</feature>
<evidence type="ECO:0000313" key="9">
    <source>
        <dbReference type="Proteomes" id="UP000886750"/>
    </source>
</evidence>
<organism evidence="8 9">
    <name type="scientific">Candidatus Borkfalkia excrementigallinarum</name>
    <dbReference type="NCBI Taxonomy" id="2838506"/>
    <lineage>
        <taxon>Bacteria</taxon>
        <taxon>Bacillati</taxon>
        <taxon>Bacillota</taxon>
        <taxon>Clostridia</taxon>
        <taxon>Christensenellales</taxon>
        <taxon>Christensenellaceae</taxon>
        <taxon>Candidatus Borkfalkia</taxon>
    </lineage>
</organism>
<dbReference type="Pfam" id="PF04277">
    <property type="entry name" value="OAD_gamma"/>
    <property type="match status" value="1"/>
</dbReference>
<dbReference type="GO" id="GO:0036376">
    <property type="term" value="P:sodium ion export across plasma membrane"/>
    <property type="evidence" value="ECO:0007669"/>
    <property type="project" value="InterPro"/>
</dbReference>
<evidence type="ECO:0000256" key="4">
    <source>
        <dbReference type="ARBA" id="ARBA00022989"/>
    </source>
</evidence>
<dbReference type="GO" id="GO:0005886">
    <property type="term" value="C:plasma membrane"/>
    <property type="evidence" value="ECO:0007669"/>
    <property type="project" value="UniProtKB-SubCell"/>
</dbReference>
<comment type="caution">
    <text evidence="8">The sequence shown here is derived from an EMBL/GenBank/DDBJ whole genome shotgun (WGS) entry which is preliminary data.</text>
</comment>
<dbReference type="Proteomes" id="UP000886750">
    <property type="component" value="Unassembled WGS sequence"/>
</dbReference>
<evidence type="ECO:0000256" key="2">
    <source>
        <dbReference type="ARBA" id="ARBA00022475"/>
    </source>
</evidence>
<feature type="compositionally biased region" description="Polar residues" evidence="6">
    <location>
        <begin position="67"/>
        <end position="76"/>
    </location>
</feature>
<dbReference type="EMBL" id="DXCQ01000028">
    <property type="protein sequence ID" value="HIY96601.1"/>
    <property type="molecule type" value="Genomic_DNA"/>
</dbReference>
<gene>
    <name evidence="8" type="ORF">H9729_02835</name>
</gene>
<comment type="subcellular location">
    <subcellularLocation>
        <location evidence="1">Cell membrane</location>
    </subcellularLocation>
</comment>
<protein>
    <submittedName>
        <fullName evidence="8">OadG family protein</fullName>
    </submittedName>
</protein>
<keyword evidence="3 7" id="KW-0812">Transmembrane</keyword>
<dbReference type="InterPro" id="IPR005899">
    <property type="entry name" value="Na_pump_deCOase"/>
</dbReference>
<proteinExistence type="predicted"/>
<name>A0A9D2CSF1_9FIRM</name>
<accession>A0A9D2CSF1</accession>
<reference evidence="8" key="2">
    <citation type="submission" date="2021-04" db="EMBL/GenBank/DDBJ databases">
        <authorList>
            <person name="Gilroy R."/>
        </authorList>
    </citation>
    <scope>NUCLEOTIDE SEQUENCE</scope>
    <source>
        <strain evidence="8">1345</strain>
    </source>
</reference>